<name>A0AAP5IA74_9CYAN</name>
<dbReference type="AlphaFoldDB" id="A0AAP5IA74"/>
<sequence length="155" mass="17286">MTHTFKRTISITLAVVLCCSTIKPTIAQPVPVLALPLVSTPAGLIFVGIVTVAGVTWYVYENSHHHKYRSRIAPNGTVHSESNEQHQEKLITTTVGGKTCSELAEEETKKTGRKWYVKDRQWIRFTGPIYQPPGNPVRIECTLTTNPDEAKDTKL</sequence>
<proteinExistence type="predicted"/>
<gene>
    <name evidence="2" type="ORF">G7B40_024795</name>
</gene>
<evidence type="ECO:0000313" key="2">
    <source>
        <dbReference type="EMBL" id="MDR9897760.1"/>
    </source>
</evidence>
<feature type="transmembrane region" description="Helical" evidence="1">
    <location>
        <begin position="37"/>
        <end position="60"/>
    </location>
</feature>
<keyword evidence="3" id="KW-1185">Reference proteome</keyword>
<accession>A0AAP5IA74</accession>
<keyword evidence="1" id="KW-1133">Transmembrane helix</keyword>
<organism evidence="2 3">
    <name type="scientific">Aetokthonos hydrillicola Thurmond2011</name>
    <dbReference type="NCBI Taxonomy" id="2712845"/>
    <lineage>
        <taxon>Bacteria</taxon>
        <taxon>Bacillati</taxon>
        <taxon>Cyanobacteriota</taxon>
        <taxon>Cyanophyceae</taxon>
        <taxon>Nostocales</taxon>
        <taxon>Hapalosiphonaceae</taxon>
        <taxon>Aetokthonos</taxon>
    </lineage>
</organism>
<protein>
    <submittedName>
        <fullName evidence="2">Uncharacterized protein</fullName>
    </submittedName>
</protein>
<dbReference type="RefSeq" id="WP_208339035.1">
    <property type="nucleotide sequence ID" value="NZ_CAWQFN010000488.1"/>
</dbReference>
<keyword evidence="1" id="KW-0812">Transmembrane</keyword>
<reference evidence="3" key="1">
    <citation type="journal article" date="2021" name="Science">
        <title>Hunting the eagle killer: A cyanobacterial neurotoxin causes vacuolar myelinopathy.</title>
        <authorList>
            <person name="Breinlinger S."/>
            <person name="Phillips T.J."/>
            <person name="Haram B.N."/>
            <person name="Mares J."/>
            <person name="Martinez Yerena J.A."/>
            <person name="Hrouzek P."/>
            <person name="Sobotka R."/>
            <person name="Henderson W.M."/>
            <person name="Schmieder P."/>
            <person name="Williams S.M."/>
            <person name="Lauderdale J.D."/>
            <person name="Wilde H.D."/>
            <person name="Gerrin W."/>
            <person name="Kust A."/>
            <person name="Washington J.W."/>
            <person name="Wagner C."/>
            <person name="Geier B."/>
            <person name="Liebeke M."/>
            <person name="Enke H."/>
            <person name="Niedermeyer T.H.J."/>
            <person name="Wilde S.B."/>
        </authorList>
    </citation>
    <scope>NUCLEOTIDE SEQUENCE [LARGE SCALE GENOMIC DNA]</scope>
    <source>
        <strain evidence="3">Thurmond2011</strain>
    </source>
</reference>
<keyword evidence="1" id="KW-0472">Membrane</keyword>
<evidence type="ECO:0000313" key="3">
    <source>
        <dbReference type="Proteomes" id="UP000667802"/>
    </source>
</evidence>
<dbReference type="EMBL" id="JAALHA020000014">
    <property type="protein sequence ID" value="MDR9897760.1"/>
    <property type="molecule type" value="Genomic_DNA"/>
</dbReference>
<dbReference type="Proteomes" id="UP000667802">
    <property type="component" value="Unassembled WGS sequence"/>
</dbReference>
<comment type="caution">
    <text evidence="2">The sequence shown here is derived from an EMBL/GenBank/DDBJ whole genome shotgun (WGS) entry which is preliminary data.</text>
</comment>
<evidence type="ECO:0000256" key="1">
    <source>
        <dbReference type="SAM" id="Phobius"/>
    </source>
</evidence>